<evidence type="ECO:0000256" key="1">
    <source>
        <dbReference type="SAM" id="SignalP"/>
    </source>
</evidence>
<comment type="caution">
    <text evidence="2">The sequence shown here is derived from an EMBL/GenBank/DDBJ whole genome shotgun (WGS) entry which is preliminary data.</text>
</comment>
<gene>
    <name evidence="2" type="ORF">MPEAHAMD_7026</name>
</gene>
<dbReference type="EMBL" id="BPQJ01000083">
    <property type="protein sequence ID" value="GJD66827.1"/>
    <property type="molecule type" value="Genomic_DNA"/>
</dbReference>
<dbReference type="InterPro" id="IPR058110">
    <property type="entry name" value="GCG_CRPN_dom"/>
</dbReference>
<accession>A0AA37HJA2</accession>
<evidence type="ECO:0000313" key="3">
    <source>
        <dbReference type="Proteomes" id="UP001055286"/>
    </source>
</evidence>
<organism evidence="2 3">
    <name type="scientific">Methylobacterium frigidaeris</name>
    <dbReference type="NCBI Taxonomy" id="2038277"/>
    <lineage>
        <taxon>Bacteria</taxon>
        <taxon>Pseudomonadati</taxon>
        <taxon>Pseudomonadota</taxon>
        <taxon>Alphaproteobacteria</taxon>
        <taxon>Hyphomicrobiales</taxon>
        <taxon>Methylobacteriaceae</taxon>
        <taxon>Methylobacterium</taxon>
    </lineage>
</organism>
<dbReference type="NCBIfam" id="NF047412">
    <property type="entry name" value="sig_GCG_CRPN_rpt"/>
    <property type="match status" value="1"/>
</dbReference>
<feature type="chain" id="PRO_5041274374" evidence="1">
    <location>
        <begin position="25"/>
        <end position="106"/>
    </location>
</feature>
<sequence>MKLAFVALSMGLGVSALLPAPALALPIMPDPGLASPVELVAGGCGPGRWRGPWGHCRSTPYVGPLPGGWYQTRGGRGGCPPGYWRGPWGHCRNTPYHGRLPGGGWK</sequence>
<keyword evidence="3" id="KW-1185">Reference proteome</keyword>
<proteinExistence type="predicted"/>
<reference evidence="2" key="2">
    <citation type="submission" date="2021-08" db="EMBL/GenBank/DDBJ databases">
        <authorList>
            <person name="Tani A."/>
            <person name="Ola A."/>
            <person name="Ogura Y."/>
            <person name="Katsura K."/>
            <person name="Hayashi T."/>
        </authorList>
    </citation>
    <scope>NUCLEOTIDE SEQUENCE</scope>
    <source>
        <strain evidence="2">JCM 32048</strain>
    </source>
</reference>
<feature type="signal peptide" evidence="1">
    <location>
        <begin position="1"/>
        <end position="24"/>
    </location>
</feature>
<evidence type="ECO:0000313" key="2">
    <source>
        <dbReference type="EMBL" id="GJD66827.1"/>
    </source>
</evidence>
<name>A0AA37HJA2_9HYPH</name>
<dbReference type="AlphaFoldDB" id="A0AA37HJA2"/>
<dbReference type="Proteomes" id="UP001055286">
    <property type="component" value="Unassembled WGS sequence"/>
</dbReference>
<protein>
    <submittedName>
        <fullName evidence="2">Uncharacterized protein</fullName>
    </submittedName>
</protein>
<reference evidence="2" key="1">
    <citation type="journal article" date="2016" name="Front. Microbiol.">
        <title>Genome Sequence of the Piezophilic, Mesophilic Sulfate-Reducing Bacterium Desulfovibrio indicus J2T.</title>
        <authorList>
            <person name="Cao J."/>
            <person name="Maignien L."/>
            <person name="Shao Z."/>
            <person name="Alain K."/>
            <person name="Jebbar M."/>
        </authorList>
    </citation>
    <scope>NUCLEOTIDE SEQUENCE</scope>
    <source>
        <strain evidence="2">JCM 32048</strain>
    </source>
</reference>
<dbReference type="RefSeq" id="WP_238193720.1">
    <property type="nucleotide sequence ID" value="NZ_BPQJ01000083.1"/>
</dbReference>
<keyword evidence="1" id="KW-0732">Signal</keyword>